<feature type="domain" description="Zinc finger CGNR" evidence="1">
    <location>
        <begin position="133"/>
        <end position="175"/>
    </location>
</feature>
<evidence type="ECO:0000313" key="3">
    <source>
        <dbReference type="Proteomes" id="UP000264006"/>
    </source>
</evidence>
<dbReference type="Pfam" id="PF07336">
    <property type="entry name" value="ABATE"/>
    <property type="match status" value="1"/>
</dbReference>
<dbReference type="KEGG" id="euz:DVS28_a3356"/>
<protein>
    <recommendedName>
        <fullName evidence="1">Zinc finger CGNR domain-containing protein</fullName>
    </recommendedName>
</protein>
<dbReference type="EMBL" id="CP031165">
    <property type="protein sequence ID" value="AXV08031.1"/>
    <property type="molecule type" value="Genomic_DNA"/>
</dbReference>
<dbReference type="OrthoDB" id="123307at2"/>
<proteinExistence type="predicted"/>
<dbReference type="InterPro" id="IPR021005">
    <property type="entry name" value="Znf_CGNR"/>
</dbReference>
<dbReference type="InterPro" id="IPR010852">
    <property type="entry name" value="ABATE"/>
</dbReference>
<organism evidence="2 3">
    <name type="scientific">Euzebya pacifica</name>
    <dbReference type="NCBI Taxonomy" id="1608957"/>
    <lineage>
        <taxon>Bacteria</taxon>
        <taxon>Bacillati</taxon>
        <taxon>Actinomycetota</taxon>
        <taxon>Nitriliruptoria</taxon>
        <taxon>Euzebyales</taxon>
    </lineage>
</organism>
<evidence type="ECO:0000313" key="2">
    <source>
        <dbReference type="EMBL" id="AXV08031.1"/>
    </source>
</evidence>
<dbReference type="SUPFAM" id="SSF160904">
    <property type="entry name" value="Jann2411-like"/>
    <property type="match status" value="1"/>
</dbReference>
<dbReference type="Proteomes" id="UP000264006">
    <property type="component" value="Chromosome"/>
</dbReference>
<dbReference type="RefSeq" id="WP_114592432.1">
    <property type="nucleotide sequence ID" value="NZ_CP031165.1"/>
</dbReference>
<accession>A0A346Y0N4</accession>
<reference evidence="2 3" key="1">
    <citation type="submission" date="2018-09" db="EMBL/GenBank/DDBJ databases">
        <title>Complete genome sequence of Euzebya sp. DY32-46 isolated from seawater of Pacific Ocean.</title>
        <authorList>
            <person name="Xu L."/>
            <person name="Wu Y.-H."/>
            <person name="Xu X.-W."/>
        </authorList>
    </citation>
    <scope>NUCLEOTIDE SEQUENCE [LARGE SCALE GENOMIC DNA]</scope>
    <source>
        <strain evidence="2 3">DY32-46</strain>
    </source>
</reference>
<dbReference type="PANTHER" id="PTHR35525">
    <property type="entry name" value="BLL6575 PROTEIN"/>
    <property type="match status" value="1"/>
</dbReference>
<dbReference type="InterPro" id="IPR023286">
    <property type="entry name" value="ABATE_dom_sf"/>
</dbReference>
<name>A0A346Y0N4_9ACTN</name>
<evidence type="ECO:0000259" key="1">
    <source>
        <dbReference type="Pfam" id="PF11706"/>
    </source>
</evidence>
<dbReference type="PANTHER" id="PTHR35525:SF3">
    <property type="entry name" value="BLL6575 PROTEIN"/>
    <property type="match status" value="1"/>
</dbReference>
<dbReference type="Gene3D" id="1.10.3300.10">
    <property type="entry name" value="Jann2411-like domain"/>
    <property type="match status" value="1"/>
</dbReference>
<sequence>MAPVGSSDVPRDFDAGTLCLQYLDAPEDPEDLSGWARTHLQVRDLLPLVDDERRDAQTLHDAVSRIAAMLVVGGAPSIGDIARLNRLADQPDLAPQVGAGGARGWPIEVSHGQVLATVARDAVLLVTDADHDRVRRCAAEDCDLVFLDTSRPGRRRWCSMSRCGNRAKVRAHRARASGPIHDVDDRPT</sequence>
<gene>
    <name evidence="2" type="ORF">DVS28_a3356</name>
</gene>
<dbReference type="Pfam" id="PF11706">
    <property type="entry name" value="zf-CGNR"/>
    <property type="match status" value="1"/>
</dbReference>
<dbReference type="AlphaFoldDB" id="A0A346Y0N4"/>
<keyword evidence="3" id="KW-1185">Reference proteome</keyword>